<gene>
    <name evidence="1" type="ORF">AB1471_00915</name>
</gene>
<proteinExistence type="predicted"/>
<keyword evidence="2" id="KW-1185">Reference proteome</keyword>
<dbReference type="RefSeq" id="WP_367777632.1">
    <property type="nucleotide sequence ID" value="NZ_JBFMIA010000001.1"/>
</dbReference>
<evidence type="ECO:0000313" key="1">
    <source>
        <dbReference type="EMBL" id="MEW9500353.1"/>
    </source>
</evidence>
<organism evidence="1 2">
    <name type="scientific">Jeotgalibacillus marinus</name>
    <dbReference type="NCBI Taxonomy" id="86667"/>
    <lineage>
        <taxon>Bacteria</taxon>
        <taxon>Bacillati</taxon>
        <taxon>Bacillota</taxon>
        <taxon>Bacilli</taxon>
        <taxon>Bacillales</taxon>
        <taxon>Caryophanaceae</taxon>
        <taxon>Jeotgalibacillus</taxon>
    </lineage>
</organism>
<name>A0ABV3PZT1_9BACL</name>
<evidence type="ECO:0000313" key="2">
    <source>
        <dbReference type="Proteomes" id="UP001556040"/>
    </source>
</evidence>
<protein>
    <submittedName>
        <fullName evidence="1">Uncharacterized protein</fullName>
    </submittedName>
</protein>
<comment type="caution">
    <text evidence="1">The sequence shown here is derived from an EMBL/GenBank/DDBJ whole genome shotgun (WGS) entry which is preliminary data.</text>
</comment>
<reference evidence="1 2" key="1">
    <citation type="journal article" date="1979" name="Int. J. Syst. Evol. Microbiol.">
        <title>Bacillus globisporus subsp. marinus subsp. nov.</title>
        <authorList>
            <person name="Liu H."/>
        </authorList>
    </citation>
    <scope>NUCLEOTIDE SEQUENCE [LARGE SCALE GENOMIC DNA]</scope>
    <source>
        <strain evidence="1 2">DSM 1297</strain>
    </source>
</reference>
<dbReference type="EMBL" id="JBFMIA010000001">
    <property type="protein sequence ID" value="MEW9500353.1"/>
    <property type="molecule type" value="Genomic_DNA"/>
</dbReference>
<sequence length="78" mass="9170">MNSHEDALNINAGDYSDHEYNYKYGPVMNIDLPKAEEDYPSAEQLDMYFRWIDIFYDVEPGELKDEDEVTQEVLMSLV</sequence>
<accession>A0ABV3PZT1</accession>
<dbReference type="Proteomes" id="UP001556040">
    <property type="component" value="Unassembled WGS sequence"/>
</dbReference>